<evidence type="ECO:0000313" key="3">
    <source>
        <dbReference type="Proteomes" id="UP000274822"/>
    </source>
</evidence>
<dbReference type="Proteomes" id="UP000274822">
    <property type="component" value="Unassembled WGS sequence"/>
</dbReference>
<feature type="compositionally biased region" description="Polar residues" evidence="1">
    <location>
        <begin position="129"/>
        <end position="140"/>
    </location>
</feature>
<proteinExistence type="predicted"/>
<feature type="compositionally biased region" description="Polar residues" evidence="1">
    <location>
        <begin position="170"/>
        <end position="208"/>
    </location>
</feature>
<organism evidence="2 3">
    <name type="scientific">Jimgerdemannia flammicorona</name>
    <dbReference type="NCBI Taxonomy" id="994334"/>
    <lineage>
        <taxon>Eukaryota</taxon>
        <taxon>Fungi</taxon>
        <taxon>Fungi incertae sedis</taxon>
        <taxon>Mucoromycota</taxon>
        <taxon>Mucoromycotina</taxon>
        <taxon>Endogonomycetes</taxon>
        <taxon>Endogonales</taxon>
        <taxon>Endogonaceae</taxon>
        <taxon>Jimgerdemannia</taxon>
    </lineage>
</organism>
<reference evidence="2 3" key="1">
    <citation type="journal article" date="2018" name="New Phytol.">
        <title>Phylogenomics of Endogonaceae and evolution of mycorrhizas within Mucoromycota.</title>
        <authorList>
            <person name="Chang Y."/>
            <person name="Desiro A."/>
            <person name="Na H."/>
            <person name="Sandor L."/>
            <person name="Lipzen A."/>
            <person name="Clum A."/>
            <person name="Barry K."/>
            <person name="Grigoriev I.V."/>
            <person name="Martin F.M."/>
            <person name="Stajich J.E."/>
            <person name="Smith M.E."/>
            <person name="Bonito G."/>
            <person name="Spatafora J.W."/>
        </authorList>
    </citation>
    <scope>NUCLEOTIDE SEQUENCE [LARGE SCALE GENOMIC DNA]</scope>
    <source>
        <strain evidence="2 3">AD002</strain>
    </source>
</reference>
<keyword evidence="3" id="KW-1185">Reference proteome</keyword>
<comment type="caution">
    <text evidence="2">The sequence shown here is derived from an EMBL/GenBank/DDBJ whole genome shotgun (WGS) entry which is preliminary data.</text>
</comment>
<protein>
    <submittedName>
        <fullName evidence="2">Uncharacterized protein</fullName>
    </submittedName>
</protein>
<name>A0A433QL38_9FUNG</name>
<sequence length="260" mass="27615">MDTQFLRITRLPPSTNPANHSYQLGRYINPSTLSPSLTAIDDLPTLPSARETRRSMEKMQKLICLFSERLVMLEQEMSRARVSLPHQSYTADEGFALSASDVTTRLGIIGGSSTTYAAGLSTYPGQDDVVSSATPESSSPAKAAEIPPLSAAATSAPLPPLSPTTTITTFGNSLTSSSPRPTNLSTSDIAAGTNSQQGGPNPKQNESPRSLRPGARSIQDNVSVEVEPWSLTREKRRKEGNIAGEGRITRGNAGNGGFVL</sequence>
<evidence type="ECO:0000313" key="2">
    <source>
        <dbReference type="EMBL" id="RUS30491.1"/>
    </source>
</evidence>
<dbReference type="EMBL" id="RBNJ01003809">
    <property type="protein sequence ID" value="RUS30491.1"/>
    <property type="molecule type" value="Genomic_DNA"/>
</dbReference>
<gene>
    <name evidence="2" type="ORF">BC938DRAFT_479307</name>
</gene>
<accession>A0A433QL38</accession>
<evidence type="ECO:0000256" key="1">
    <source>
        <dbReference type="SAM" id="MobiDB-lite"/>
    </source>
</evidence>
<dbReference type="AlphaFoldDB" id="A0A433QL38"/>
<feature type="compositionally biased region" description="Low complexity" evidence="1">
    <location>
        <begin position="146"/>
        <end position="156"/>
    </location>
</feature>
<feature type="region of interest" description="Disordered" evidence="1">
    <location>
        <begin position="122"/>
        <end position="260"/>
    </location>
</feature>